<organism evidence="1 2">
    <name type="scientific">Punica granatum</name>
    <name type="common">Pomegranate</name>
    <dbReference type="NCBI Taxonomy" id="22663"/>
    <lineage>
        <taxon>Eukaryota</taxon>
        <taxon>Viridiplantae</taxon>
        <taxon>Streptophyta</taxon>
        <taxon>Embryophyta</taxon>
        <taxon>Tracheophyta</taxon>
        <taxon>Spermatophyta</taxon>
        <taxon>Magnoliopsida</taxon>
        <taxon>eudicotyledons</taxon>
        <taxon>Gunneridae</taxon>
        <taxon>Pentapetalae</taxon>
        <taxon>rosids</taxon>
        <taxon>malvids</taxon>
        <taxon>Myrtales</taxon>
        <taxon>Lythraceae</taxon>
        <taxon>Punica</taxon>
    </lineage>
</organism>
<dbReference type="Proteomes" id="UP000197138">
    <property type="component" value="Unassembled WGS sequence"/>
</dbReference>
<dbReference type="AlphaFoldDB" id="A0A218W574"/>
<sequence>MGQSTPADVPDIPPSIHPRPYLPLYSAHFTAFRTSRPLYCFLDFASTDFVSGLLLSGLRVRFTAFWTSRPRTSRPVYCFLDFASALLLSGLRVHGLRVRFTAFRTSRPLYCFLDFASGLLLSGLRVHGLRVRFTAFRTSRSHLLLSGLHVHFTCFPRASALHLPLHILQIPTMLLSHDKRGELPQRTTIEAAAGTKRVPLMVFGHIL</sequence>
<protein>
    <submittedName>
        <fullName evidence="1">Uncharacterized protein</fullName>
    </submittedName>
</protein>
<reference evidence="2" key="1">
    <citation type="journal article" date="2017" name="Plant J.">
        <title>The pomegranate (Punica granatum L.) genome and the genomics of punicalagin biosynthesis.</title>
        <authorList>
            <person name="Qin G."/>
            <person name="Xu C."/>
            <person name="Ming R."/>
            <person name="Tang H."/>
            <person name="Guyot R."/>
            <person name="Kramer E.M."/>
            <person name="Hu Y."/>
            <person name="Yi X."/>
            <person name="Qi Y."/>
            <person name="Xu X."/>
            <person name="Gao Z."/>
            <person name="Pan H."/>
            <person name="Jian J."/>
            <person name="Tian Y."/>
            <person name="Yue Z."/>
            <person name="Xu Y."/>
        </authorList>
    </citation>
    <scope>NUCLEOTIDE SEQUENCE [LARGE SCALE GENOMIC DNA]</scope>
    <source>
        <strain evidence="2">cv. Dabenzi</strain>
    </source>
</reference>
<evidence type="ECO:0000313" key="2">
    <source>
        <dbReference type="Proteomes" id="UP000197138"/>
    </source>
</evidence>
<evidence type="ECO:0000313" key="1">
    <source>
        <dbReference type="EMBL" id="OWM67440.1"/>
    </source>
</evidence>
<comment type="caution">
    <text evidence="1">The sequence shown here is derived from an EMBL/GenBank/DDBJ whole genome shotgun (WGS) entry which is preliminary data.</text>
</comment>
<dbReference type="EMBL" id="MTKT01005388">
    <property type="protein sequence ID" value="OWM67440.1"/>
    <property type="molecule type" value="Genomic_DNA"/>
</dbReference>
<accession>A0A218W574</accession>
<gene>
    <name evidence="1" type="ORF">CDL15_Pgr027197</name>
</gene>
<proteinExistence type="predicted"/>
<name>A0A218W574_PUNGR</name>